<dbReference type="AlphaFoldDB" id="M0M6P4"/>
<gene>
    <name evidence="1" type="ORF">C446_07664</name>
</gene>
<evidence type="ECO:0000313" key="2">
    <source>
        <dbReference type="Proteomes" id="UP000011607"/>
    </source>
</evidence>
<accession>M0M6P4</accession>
<name>M0M6P4_9EURY</name>
<dbReference type="STRING" id="1227454.C446_07664"/>
<comment type="caution">
    <text evidence="1">The sequence shown here is derived from an EMBL/GenBank/DDBJ whole genome shotgun (WGS) entry which is preliminary data.</text>
</comment>
<evidence type="ECO:0000313" key="1">
    <source>
        <dbReference type="EMBL" id="EMA40030.1"/>
    </source>
</evidence>
<organism evidence="1 2">
    <name type="scientific">Halobiforma nitratireducens JCM 10879</name>
    <dbReference type="NCBI Taxonomy" id="1227454"/>
    <lineage>
        <taxon>Archaea</taxon>
        <taxon>Methanobacteriati</taxon>
        <taxon>Methanobacteriota</taxon>
        <taxon>Stenosarchaea group</taxon>
        <taxon>Halobacteria</taxon>
        <taxon>Halobacteriales</taxon>
        <taxon>Natrialbaceae</taxon>
        <taxon>Halobiforma</taxon>
    </lineage>
</organism>
<keyword evidence="2" id="KW-1185">Reference proteome</keyword>
<dbReference type="Proteomes" id="UP000011607">
    <property type="component" value="Unassembled WGS sequence"/>
</dbReference>
<sequence>MLWSGCRYPTLFTSQPASRVAPASIRSDPTRPVDARLPGTSVHTRLLAFAFAFAFTLAVDSDAVFTFSPTAVLVARPYPIGLELSDERSPHSCLQLSITRGVDRKLGAETQEATAREVEYQLQRVAHWSPTCPAISAH</sequence>
<dbReference type="EMBL" id="AOMA01000077">
    <property type="protein sequence ID" value="EMA40030.1"/>
    <property type="molecule type" value="Genomic_DNA"/>
</dbReference>
<protein>
    <submittedName>
        <fullName evidence="1">Uncharacterized protein</fullName>
    </submittedName>
</protein>
<reference evidence="1 2" key="1">
    <citation type="journal article" date="2014" name="PLoS Genet.">
        <title>Phylogenetically driven sequencing of extremely halophilic archaea reveals strategies for static and dynamic osmo-response.</title>
        <authorList>
            <person name="Becker E.A."/>
            <person name="Seitzer P.M."/>
            <person name="Tritt A."/>
            <person name="Larsen D."/>
            <person name="Krusor M."/>
            <person name="Yao A.I."/>
            <person name="Wu D."/>
            <person name="Madern D."/>
            <person name="Eisen J.A."/>
            <person name="Darling A.E."/>
            <person name="Facciotti M.T."/>
        </authorList>
    </citation>
    <scope>NUCLEOTIDE SEQUENCE [LARGE SCALE GENOMIC DNA]</scope>
    <source>
        <strain evidence="1 2">JCM 10879</strain>
    </source>
</reference>
<proteinExistence type="predicted"/>